<name>A0A162N290_BACCE</name>
<feature type="transmembrane region" description="Helical" evidence="7">
    <location>
        <begin position="16"/>
        <end position="39"/>
    </location>
</feature>
<feature type="transmembrane region" description="Helical" evidence="7">
    <location>
        <begin position="109"/>
        <end position="131"/>
    </location>
</feature>
<dbReference type="CDD" id="cd17391">
    <property type="entry name" value="MFS_MdtG_MDR_like"/>
    <property type="match status" value="1"/>
</dbReference>
<dbReference type="GO" id="GO:0022857">
    <property type="term" value="F:transmembrane transporter activity"/>
    <property type="evidence" value="ECO:0007669"/>
    <property type="project" value="InterPro"/>
</dbReference>
<proteinExistence type="predicted"/>
<dbReference type="SUPFAM" id="SSF103473">
    <property type="entry name" value="MFS general substrate transporter"/>
    <property type="match status" value="1"/>
</dbReference>
<dbReference type="PATRIC" id="fig|1396.539.peg.4197"/>
<feature type="transmembrane region" description="Helical" evidence="7">
    <location>
        <begin position="51"/>
        <end position="72"/>
    </location>
</feature>
<evidence type="ECO:0000313" key="9">
    <source>
        <dbReference type="EMBL" id="KZD35720.1"/>
    </source>
</evidence>
<evidence type="ECO:0000313" key="10">
    <source>
        <dbReference type="Proteomes" id="UP000076501"/>
    </source>
</evidence>
<evidence type="ECO:0000256" key="5">
    <source>
        <dbReference type="ARBA" id="ARBA00022989"/>
    </source>
</evidence>
<dbReference type="InterPro" id="IPR020846">
    <property type="entry name" value="MFS_dom"/>
</dbReference>
<dbReference type="InterPro" id="IPR011701">
    <property type="entry name" value="MFS"/>
</dbReference>
<keyword evidence="2" id="KW-0813">Transport</keyword>
<comment type="subcellular location">
    <subcellularLocation>
        <location evidence="1">Cell membrane</location>
        <topology evidence="1">Multi-pass membrane protein</topology>
    </subcellularLocation>
</comment>
<feature type="domain" description="Major facilitator superfamily (MFS) profile" evidence="8">
    <location>
        <begin position="13"/>
        <end position="400"/>
    </location>
</feature>
<dbReference type="GO" id="GO:0005886">
    <property type="term" value="C:plasma membrane"/>
    <property type="evidence" value="ECO:0007669"/>
    <property type="project" value="UniProtKB-SubCell"/>
</dbReference>
<accession>A0A162N290</accession>
<dbReference type="PRINTS" id="PR01035">
    <property type="entry name" value="TCRTETA"/>
</dbReference>
<feature type="transmembrane region" description="Helical" evidence="7">
    <location>
        <begin position="312"/>
        <end position="334"/>
    </location>
</feature>
<feature type="transmembrane region" description="Helical" evidence="7">
    <location>
        <begin position="256"/>
        <end position="276"/>
    </location>
</feature>
<keyword evidence="3" id="KW-1003">Cell membrane</keyword>
<sequence length="410" mass="44487">MKEGVKMASWKRNLMICWLGCFTTAAGMSLVIPFLSFYIEELGVTGTSSIAQWSGLAFGVTFLMGAIVSPIWGKLGDIHGRKLMLIRASLGMAIIMTLMGFVTDVYQLVALRFLMGAVSGFLSTAMTFIAAETPTEHSGWAISTISTGGVSGSLLGPLLGGYLSELIGMRHVFLVTGAFLFLSFLIVFFFLHEENHSAKAKKAQPKKVWTMVPAKHLIISLFVTTFIIQLANMSIQPIITLYVKNLEGAGTSHIEMIAGAVMSATGLAVILAAPRLGRLSDQIGPQKTLVVALFAAGIIFIPQAFVTSAWQLLILRFLLGIAQAGLLPSVQTLLKQHTPTHVTGRIFGYNQSFQFLGNMIGPVLGGQIAAHAGFQYVFFSTSSLLFIACIWVYFHNKNEEVSEKRHLEVS</sequence>
<dbReference type="AlphaFoldDB" id="A0A162N290"/>
<dbReference type="PANTHER" id="PTHR43414">
    <property type="entry name" value="MULTIDRUG RESISTANCE PROTEIN MDTG"/>
    <property type="match status" value="1"/>
</dbReference>
<dbReference type="PANTHER" id="PTHR43414:SF6">
    <property type="entry name" value="MULTIDRUG RESISTANCE PROTEIN MDTG"/>
    <property type="match status" value="1"/>
</dbReference>
<evidence type="ECO:0000256" key="6">
    <source>
        <dbReference type="ARBA" id="ARBA00023136"/>
    </source>
</evidence>
<evidence type="ECO:0000256" key="3">
    <source>
        <dbReference type="ARBA" id="ARBA00022475"/>
    </source>
</evidence>
<organism evidence="9 10">
    <name type="scientific">Bacillus cereus</name>
    <dbReference type="NCBI Taxonomy" id="1396"/>
    <lineage>
        <taxon>Bacteria</taxon>
        <taxon>Bacillati</taxon>
        <taxon>Bacillota</taxon>
        <taxon>Bacilli</taxon>
        <taxon>Bacillales</taxon>
        <taxon>Bacillaceae</taxon>
        <taxon>Bacillus</taxon>
        <taxon>Bacillus cereus group</taxon>
    </lineage>
</organism>
<dbReference type="FunFam" id="1.20.1250.20:FF:000020">
    <property type="entry name" value="Multidrug resistance protein MdtG"/>
    <property type="match status" value="1"/>
</dbReference>
<dbReference type="InterPro" id="IPR001958">
    <property type="entry name" value="Tet-R_TetA/multi-R_MdtG-like"/>
</dbReference>
<keyword evidence="5 7" id="KW-1133">Transmembrane helix</keyword>
<feature type="transmembrane region" description="Helical" evidence="7">
    <location>
        <begin position="138"/>
        <end position="159"/>
    </location>
</feature>
<feature type="transmembrane region" description="Helical" evidence="7">
    <location>
        <begin position="376"/>
        <end position="394"/>
    </location>
</feature>
<dbReference type="Gene3D" id="1.20.1250.20">
    <property type="entry name" value="MFS general substrate transporter like domains"/>
    <property type="match status" value="2"/>
</dbReference>
<evidence type="ECO:0000256" key="1">
    <source>
        <dbReference type="ARBA" id="ARBA00004651"/>
    </source>
</evidence>
<feature type="transmembrane region" description="Helical" evidence="7">
    <location>
        <begin position="212"/>
        <end position="236"/>
    </location>
</feature>
<reference evidence="9 10" key="1">
    <citation type="submission" date="2015-09" db="EMBL/GenBank/DDBJ databases">
        <title>Bacillus cereus food isolates.</title>
        <authorList>
            <person name="Boekhorst J."/>
        </authorList>
    </citation>
    <scope>NUCLEOTIDE SEQUENCE [LARGE SCALE GENOMIC DNA]</scope>
    <source>
        <strain evidence="9 10">B4082</strain>
    </source>
</reference>
<evidence type="ECO:0000256" key="2">
    <source>
        <dbReference type="ARBA" id="ARBA00022448"/>
    </source>
</evidence>
<dbReference type="EMBL" id="LJKA01000038">
    <property type="protein sequence ID" value="KZD35720.1"/>
    <property type="molecule type" value="Genomic_DNA"/>
</dbReference>
<protein>
    <submittedName>
        <fullName evidence="9">Multidrug-efflux transporter major facilitator superfamily (MFS)</fullName>
    </submittedName>
</protein>
<feature type="transmembrane region" description="Helical" evidence="7">
    <location>
        <begin position="84"/>
        <end position="103"/>
    </location>
</feature>
<keyword evidence="4 7" id="KW-0812">Transmembrane</keyword>
<comment type="caution">
    <text evidence="9">The sequence shown here is derived from an EMBL/GenBank/DDBJ whole genome shotgun (WGS) entry which is preliminary data.</text>
</comment>
<dbReference type="Pfam" id="PF07690">
    <property type="entry name" value="MFS_1"/>
    <property type="match status" value="1"/>
</dbReference>
<evidence type="ECO:0000259" key="8">
    <source>
        <dbReference type="PROSITE" id="PS50850"/>
    </source>
</evidence>
<keyword evidence="6 7" id="KW-0472">Membrane</keyword>
<feature type="transmembrane region" description="Helical" evidence="7">
    <location>
        <begin position="288"/>
        <end position="306"/>
    </location>
</feature>
<feature type="transmembrane region" description="Helical" evidence="7">
    <location>
        <begin position="346"/>
        <end position="370"/>
    </location>
</feature>
<evidence type="ECO:0000256" key="4">
    <source>
        <dbReference type="ARBA" id="ARBA00022692"/>
    </source>
</evidence>
<dbReference type="Proteomes" id="UP000076501">
    <property type="component" value="Unassembled WGS sequence"/>
</dbReference>
<dbReference type="InterPro" id="IPR036259">
    <property type="entry name" value="MFS_trans_sf"/>
</dbReference>
<gene>
    <name evidence="9" type="ORF">B4082_2437</name>
</gene>
<evidence type="ECO:0000256" key="7">
    <source>
        <dbReference type="SAM" id="Phobius"/>
    </source>
</evidence>
<feature type="transmembrane region" description="Helical" evidence="7">
    <location>
        <begin position="171"/>
        <end position="191"/>
    </location>
</feature>
<dbReference type="PROSITE" id="PS50850">
    <property type="entry name" value="MFS"/>
    <property type="match status" value="1"/>
</dbReference>